<dbReference type="InterPro" id="IPR050282">
    <property type="entry name" value="Cycloisomerase_2"/>
</dbReference>
<dbReference type="EMBL" id="KZ819670">
    <property type="protein sequence ID" value="PWN26918.1"/>
    <property type="molecule type" value="Genomic_DNA"/>
</dbReference>
<dbReference type="PANTHER" id="PTHR30344">
    <property type="entry name" value="6-PHOSPHOGLUCONOLACTONASE-RELATED"/>
    <property type="match status" value="1"/>
</dbReference>
<evidence type="ECO:0000313" key="4">
    <source>
        <dbReference type="Proteomes" id="UP000245884"/>
    </source>
</evidence>
<feature type="region of interest" description="Disordered" evidence="2">
    <location>
        <begin position="268"/>
        <end position="295"/>
    </location>
</feature>
<reference evidence="3 4" key="1">
    <citation type="journal article" date="2018" name="Mol. Biol. Evol.">
        <title>Broad Genomic Sampling Reveals a Smut Pathogenic Ancestry of the Fungal Clade Ustilaginomycotina.</title>
        <authorList>
            <person name="Kijpornyongpan T."/>
            <person name="Mondo S.J."/>
            <person name="Barry K."/>
            <person name="Sandor L."/>
            <person name="Lee J."/>
            <person name="Lipzen A."/>
            <person name="Pangilinan J."/>
            <person name="LaButti K."/>
            <person name="Hainaut M."/>
            <person name="Henrissat B."/>
            <person name="Grigoriev I.V."/>
            <person name="Spatafora J.W."/>
            <person name="Aime M.C."/>
        </authorList>
    </citation>
    <scope>NUCLEOTIDE SEQUENCE [LARGE SCALE GENOMIC DNA]</scope>
    <source>
        <strain evidence="3 4">MCA 5214</strain>
    </source>
</reference>
<dbReference type="AlphaFoldDB" id="A0A316UQ50"/>
<comment type="similarity">
    <text evidence="1">Belongs to the cycloisomerase 2 family.</text>
</comment>
<dbReference type="STRING" id="1569628.A0A316UQ50"/>
<dbReference type="GO" id="GO:0017057">
    <property type="term" value="F:6-phosphogluconolactonase activity"/>
    <property type="evidence" value="ECO:0007669"/>
    <property type="project" value="TreeGrafter"/>
</dbReference>
<protein>
    <submittedName>
        <fullName evidence="3">Putative isomerase YbhE</fullName>
    </submittedName>
</protein>
<keyword evidence="4" id="KW-1185">Reference proteome</keyword>
<dbReference type="OrthoDB" id="9972196at2759"/>
<dbReference type="SUPFAM" id="SSF51004">
    <property type="entry name" value="C-terminal (heme d1) domain of cytochrome cd1-nitrite reductase"/>
    <property type="match status" value="1"/>
</dbReference>
<organism evidence="3 4">
    <name type="scientific">Jaminaea rosea</name>
    <dbReference type="NCBI Taxonomy" id="1569628"/>
    <lineage>
        <taxon>Eukaryota</taxon>
        <taxon>Fungi</taxon>
        <taxon>Dikarya</taxon>
        <taxon>Basidiomycota</taxon>
        <taxon>Ustilaginomycotina</taxon>
        <taxon>Exobasidiomycetes</taxon>
        <taxon>Microstromatales</taxon>
        <taxon>Microstromatales incertae sedis</taxon>
        <taxon>Jaminaea</taxon>
    </lineage>
</organism>
<dbReference type="InterPro" id="IPR011048">
    <property type="entry name" value="Haem_d1_sf"/>
</dbReference>
<dbReference type="PANTHER" id="PTHR30344:SF1">
    <property type="entry name" value="6-PHOSPHOGLUCONOLACTONASE"/>
    <property type="match status" value="1"/>
</dbReference>
<evidence type="ECO:0000256" key="2">
    <source>
        <dbReference type="SAM" id="MobiDB-lite"/>
    </source>
</evidence>
<dbReference type="Gene3D" id="2.130.10.10">
    <property type="entry name" value="YVTN repeat-like/Quinoprotein amine dehydrogenase"/>
    <property type="match status" value="1"/>
</dbReference>
<name>A0A316UQ50_9BASI</name>
<evidence type="ECO:0000256" key="1">
    <source>
        <dbReference type="ARBA" id="ARBA00005564"/>
    </source>
</evidence>
<dbReference type="Proteomes" id="UP000245884">
    <property type="component" value="Unassembled WGS sequence"/>
</dbReference>
<dbReference type="GeneID" id="37025732"/>
<keyword evidence="3" id="KW-0413">Isomerase</keyword>
<dbReference type="GO" id="GO:0016853">
    <property type="term" value="F:isomerase activity"/>
    <property type="evidence" value="ECO:0007669"/>
    <property type="project" value="UniProtKB-KW"/>
</dbReference>
<dbReference type="InterPro" id="IPR019405">
    <property type="entry name" value="Lactonase_7-beta_prop"/>
</dbReference>
<dbReference type="RefSeq" id="XP_025361530.1">
    <property type="nucleotide sequence ID" value="XM_025503909.1"/>
</dbReference>
<accession>A0A316UQ50</accession>
<dbReference type="Pfam" id="PF10282">
    <property type="entry name" value="Lactonase"/>
    <property type="match status" value="1"/>
</dbReference>
<gene>
    <name evidence="3" type="ORF">BDZ90DRAFT_194910</name>
</gene>
<proteinExistence type="inferred from homology"/>
<evidence type="ECO:0000313" key="3">
    <source>
        <dbReference type="EMBL" id="PWN26918.1"/>
    </source>
</evidence>
<dbReference type="InterPro" id="IPR015943">
    <property type="entry name" value="WD40/YVTN_repeat-like_dom_sf"/>
</dbReference>
<sequence>MLSTARFSLEWEKVRGSSVNSSCPPTIMSASTDPYKLLLAGYSGKVASYTFTPPSTLTLDAEVQGEAGKSPSWAAFSPSLPVAYVCDEDESKGMVHALSLPGLQKAGHATETDGKGPCSAIVVGHLLFVANYLTGSTSIHSPTSSDGSLVSTTPSRIIPFHRFPPGSTGPVSSRQDRSYAHQVIADPSGRFVYIVDLGADQVHRLRVPESGRADEVEAVGETEIEEGAGPRHLAFHCDSATGHTYAYLACELNTTLLAFHVDPKDGSLQPIGEAQSSLPPGLDAGGTPADGNARTTSEIAVSPCGRFVDVGTRGDPEEDHIAVFARRESGQVEWVGWDGVGGRNLRHFSLSTDGKWVAAASQNDGRVVMLRRDDESGRLTMTGEASIDFEKVAFAGFVAAGR</sequence>